<dbReference type="GO" id="GO:0005835">
    <property type="term" value="C:fatty acid synthase complex"/>
    <property type="evidence" value="ECO:0007669"/>
    <property type="project" value="InterPro"/>
</dbReference>
<accession>A0A1E7DRI6</accession>
<dbReference type="Gene3D" id="3.10.129.10">
    <property type="entry name" value="Hotdog Thioesterase"/>
    <property type="match status" value="1"/>
</dbReference>
<dbReference type="RefSeq" id="WP_069937704.1">
    <property type="nucleotide sequence ID" value="NZ_MAMP01000012.1"/>
</dbReference>
<dbReference type="SUPFAM" id="SSF54637">
    <property type="entry name" value="Thioesterase/thiol ester dehydrase-isomerase"/>
    <property type="match status" value="1"/>
</dbReference>
<dbReference type="Pfam" id="PF01575">
    <property type="entry name" value="MaoC_dehydratas"/>
    <property type="match status" value="1"/>
</dbReference>
<dbReference type="CDD" id="cd03441">
    <property type="entry name" value="R_hydratase_like"/>
    <property type="match status" value="1"/>
</dbReference>
<organism evidence="2 3">
    <name type="scientific">Domibacillus iocasae</name>
    <dbReference type="NCBI Taxonomy" id="1714016"/>
    <lineage>
        <taxon>Bacteria</taxon>
        <taxon>Bacillati</taxon>
        <taxon>Bacillota</taxon>
        <taxon>Bacilli</taxon>
        <taxon>Bacillales</taxon>
        <taxon>Bacillaceae</taxon>
        <taxon>Domibacillus</taxon>
    </lineage>
</organism>
<dbReference type="GO" id="GO:0006633">
    <property type="term" value="P:fatty acid biosynthetic process"/>
    <property type="evidence" value="ECO:0007669"/>
    <property type="project" value="InterPro"/>
</dbReference>
<dbReference type="Proteomes" id="UP000095658">
    <property type="component" value="Unassembled WGS sequence"/>
</dbReference>
<dbReference type="InterPro" id="IPR003965">
    <property type="entry name" value="Fatty_acid_synthase"/>
</dbReference>
<evidence type="ECO:0000313" key="3">
    <source>
        <dbReference type="Proteomes" id="UP000095658"/>
    </source>
</evidence>
<dbReference type="InterPro" id="IPR029069">
    <property type="entry name" value="HotDog_dom_sf"/>
</dbReference>
<dbReference type="PANTHER" id="PTHR43841:SF3">
    <property type="entry name" value="(3R)-HYDROXYACYL-ACP DEHYDRATASE SUBUNIT HADB"/>
    <property type="match status" value="1"/>
</dbReference>
<dbReference type="InterPro" id="IPR002539">
    <property type="entry name" value="MaoC-like_dom"/>
</dbReference>
<dbReference type="EMBL" id="MAMP01000012">
    <property type="protein sequence ID" value="OES45707.1"/>
    <property type="molecule type" value="Genomic_DNA"/>
</dbReference>
<keyword evidence="3" id="KW-1185">Reference proteome</keyword>
<dbReference type="PRINTS" id="PR01483">
    <property type="entry name" value="FASYNTHASE"/>
</dbReference>
<gene>
    <name evidence="2" type="ORF">BA724_02560</name>
</gene>
<dbReference type="AlphaFoldDB" id="A0A1E7DRI6"/>
<evidence type="ECO:0000313" key="2">
    <source>
        <dbReference type="EMBL" id="OES45707.1"/>
    </source>
</evidence>
<name>A0A1E7DRI6_9BACI</name>
<dbReference type="GO" id="GO:0004312">
    <property type="term" value="F:fatty acid synthase activity"/>
    <property type="evidence" value="ECO:0007669"/>
    <property type="project" value="InterPro"/>
</dbReference>
<comment type="caution">
    <text evidence="2">The sequence shown here is derived from an EMBL/GenBank/DDBJ whole genome shotgun (WGS) entry which is preliminary data.</text>
</comment>
<protein>
    <recommendedName>
        <fullName evidence="1">MaoC-like domain-containing protein</fullName>
    </recommendedName>
</protein>
<dbReference type="PANTHER" id="PTHR43841">
    <property type="entry name" value="3-HYDROXYACYL-THIOESTER DEHYDRATASE HTDX-RELATED"/>
    <property type="match status" value="1"/>
</dbReference>
<feature type="domain" description="MaoC-like" evidence="1">
    <location>
        <begin position="7"/>
        <end position="94"/>
    </location>
</feature>
<evidence type="ECO:0000259" key="1">
    <source>
        <dbReference type="Pfam" id="PF01575"/>
    </source>
</evidence>
<reference evidence="2 3" key="1">
    <citation type="submission" date="2016-06" db="EMBL/GenBank/DDBJ databases">
        <title>Domibacillus iocasae genome sequencing.</title>
        <authorList>
            <person name="Verma A."/>
            <person name="Pal Y."/>
            <person name="Ojha A.K."/>
            <person name="Krishnamurthi S."/>
        </authorList>
    </citation>
    <scope>NUCLEOTIDE SEQUENCE [LARGE SCALE GENOMIC DNA]</scope>
    <source>
        <strain evidence="2 3">DSM 29979</strain>
    </source>
</reference>
<sequence>MFNLIQWTIKQEDIESYAHASGDHNPIHTDAEYAIKAGLPGCIAHGMLVMALGSRAIDEWCAEPLTSYDARFQAMTYPDEPLAIKGSWINEEAGKGSVIIENEAGEVKMKGIFTVKR</sequence>
<dbReference type="STRING" id="1714016.BA724_02560"/>
<dbReference type="OrthoDB" id="9801625at2"/>
<proteinExistence type="predicted"/>